<dbReference type="SUPFAM" id="SSF158446">
    <property type="entry name" value="IVS-encoded protein-like"/>
    <property type="match status" value="1"/>
</dbReference>
<feature type="non-terminal residue" evidence="1">
    <location>
        <position position="61"/>
    </location>
</feature>
<organism evidence="1">
    <name type="scientific">marine sediment metagenome</name>
    <dbReference type="NCBI Taxonomy" id="412755"/>
    <lineage>
        <taxon>unclassified sequences</taxon>
        <taxon>metagenomes</taxon>
        <taxon>ecological metagenomes</taxon>
    </lineage>
</organism>
<reference evidence="1" key="1">
    <citation type="journal article" date="2014" name="Front. Microbiol.">
        <title>High frequency of phylogenetically diverse reductive dehalogenase-homologous genes in deep subseafloor sedimentary metagenomes.</title>
        <authorList>
            <person name="Kawai M."/>
            <person name="Futagami T."/>
            <person name="Toyoda A."/>
            <person name="Takaki Y."/>
            <person name="Nishi S."/>
            <person name="Hori S."/>
            <person name="Arai W."/>
            <person name="Tsubouchi T."/>
            <person name="Morono Y."/>
            <person name="Uchiyama I."/>
            <person name="Ito T."/>
            <person name="Fujiyama A."/>
            <person name="Inagaki F."/>
            <person name="Takami H."/>
        </authorList>
    </citation>
    <scope>NUCLEOTIDE SEQUENCE</scope>
    <source>
        <strain evidence="1">Expedition CK06-06</strain>
    </source>
</reference>
<comment type="caution">
    <text evidence="1">The sequence shown here is derived from an EMBL/GenBank/DDBJ whole genome shotgun (WGS) entry which is preliminary data.</text>
</comment>
<dbReference type="NCBIfam" id="TIGR02436">
    <property type="entry name" value="four helix bundle protein"/>
    <property type="match status" value="1"/>
</dbReference>
<dbReference type="PANTHER" id="PTHR38471">
    <property type="entry name" value="FOUR HELIX BUNDLE PROTEIN"/>
    <property type="match status" value="1"/>
</dbReference>
<evidence type="ECO:0000313" key="1">
    <source>
        <dbReference type="EMBL" id="GAG62865.1"/>
    </source>
</evidence>
<dbReference type="Pfam" id="PF05635">
    <property type="entry name" value="23S_rRNA_IVP"/>
    <property type="match status" value="1"/>
</dbReference>
<sequence length="61" mass="6668">MSEVEGGPGSVRTLEIWHEAVEIVKAVYTLTQSWPKEELYGLTNQARRAAVSIPANLAEGL</sequence>
<dbReference type="PANTHER" id="PTHR38471:SF2">
    <property type="entry name" value="FOUR HELIX BUNDLE PROTEIN"/>
    <property type="match status" value="1"/>
</dbReference>
<dbReference type="Gene3D" id="1.20.1440.60">
    <property type="entry name" value="23S rRNA-intervening sequence"/>
    <property type="match status" value="1"/>
</dbReference>
<dbReference type="InterPro" id="IPR036583">
    <property type="entry name" value="23S_rRNA_IVS_sf"/>
</dbReference>
<dbReference type="EMBL" id="BART01002497">
    <property type="protein sequence ID" value="GAG62865.1"/>
    <property type="molecule type" value="Genomic_DNA"/>
</dbReference>
<dbReference type="AlphaFoldDB" id="X0Z1B4"/>
<proteinExistence type="predicted"/>
<gene>
    <name evidence="1" type="ORF">S01H4_07583</name>
</gene>
<name>X0Z1B4_9ZZZZ</name>
<accession>X0Z1B4</accession>
<dbReference type="InterPro" id="IPR012657">
    <property type="entry name" value="23S_rRNA-intervening_sequence"/>
</dbReference>
<protein>
    <recommendedName>
        <fullName evidence="2">Four helix bundle protein</fullName>
    </recommendedName>
</protein>
<evidence type="ECO:0008006" key="2">
    <source>
        <dbReference type="Google" id="ProtNLM"/>
    </source>
</evidence>